<organism evidence="1 2">
    <name type="scientific">Candidatus Scatocola faecipullorum</name>
    <dbReference type="NCBI Taxonomy" id="2840917"/>
    <lineage>
        <taxon>Bacteria</taxon>
        <taxon>Pseudomonadati</taxon>
        <taxon>Pseudomonadota</taxon>
        <taxon>Alphaproteobacteria</taxon>
        <taxon>Rhodospirillales</taxon>
        <taxon>Rhodospirillaceae</taxon>
        <taxon>Rhodospirillaceae incertae sedis</taxon>
        <taxon>Candidatus Scatocola</taxon>
    </lineage>
</organism>
<reference evidence="1" key="1">
    <citation type="submission" date="2020-10" db="EMBL/GenBank/DDBJ databases">
        <authorList>
            <person name="Gilroy R."/>
        </authorList>
    </citation>
    <scope>NUCLEOTIDE SEQUENCE</scope>
    <source>
        <strain evidence="1">ChiW3-316</strain>
    </source>
</reference>
<dbReference type="AlphaFoldDB" id="A0A9D1SAW8"/>
<name>A0A9D1SAW8_9PROT</name>
<proteinExistence type="predicted"/>
<reference evidence="1" key="2">
    <citation type="journal article" date="2021" name="PeerJ">
        <title>Extensive microbial diversity within the chicken gut microbiome revealed by metagenomics and culture.</title>
        <authorList>
            <person name="Gilroy R."/>
            <person name="Ravi A."/>
            <person name="Getino M."/>
            <person name="Pursley I."/>
            <person name="Horton D.L."/>
            <person name="Alikhan N.F."/>
            <person name="Baker D."/>
            <person name="Gharbi K."/>
            <person name="Hall N."/>
            <person name="Watson M."/>
            <person name="Adriaenssens E.M."/>
            <person name="Foster-Nyarko E."/>
            <person name="Jarju S."/>
            <person name="Secka A."/>
            <person name="Antonio M."/>
            <person name="Oren A."/>
            <person name="Chaudhuri R.R."/>
            <person name="La Ragione R."/>
            <person name="Hildebrand F."/>
            <person name="Pallen M.J."/>
        </authorList>
    </citation>
    <scope>NUCLEOTIDE SEQUENCE</scope>
    <source>
        <strain evidence="1">ChiW3-316</strain>
    </source>
</reference>
<dbReference type="Pfam" id="PF19821">
    <property type="entry name" value="Phage_capsid_2"/>
    <property type="match status" value="1"/>
</dbReference>
<dbReference type="Proteomes" id="UP000824107">
    <property type="component" value="Unassembled WGS sequence"/>
</dbReference>
<dbReference type="EMBL" id="DVNC01000039">
    <property type="protein sequence ID" value="HIU53674.1"/>
    <property type="molecule type" value="Genomic_DNA"/>
</dbReference>
<protein>
    <submittedName>
        <fullName evidence="1">Uncharacterized protein</fullName>
    </submittedName>
</protein>
<gene>
    <name evidence="1" type="ORF">IAD20_06295</name>
</gene>
<accession>A0A9D1SAW8</accession>
<evidence type="ECO:0000313" key="1">
    <source>
        <dbReference type="EMBL" id="HIU53674.1"/>
    </source>
</evidence>
<evidence type="ECO:0000313" key="2">
    <source>
        <dbReference type="Proteomes" id="UP000824107"/>
    </source>
</evidence>
<sequence length="279" mass="30587">MSTQVSESFIKQFEADVHLAYQQNGSKLRNTVRSKNNVKGSSTVFQKVGKGSASQKARHGLVPVMSLDHSPVECELQDFYAGDWVDALDELKVSIDERRVIANSGAYALGRKTDELIIEALAKAPADHDVGDYTKTMSKKDVLDAFAKLNANDVPDDGQRFGLVGPHQWNALLNIAEFSNSDYAGDNLPFLKGTESRKWLGINWIMHTGLPLNGTERQCFIFHKTAVGHASGQDVKSDITWHGDHAAHFVNNMMSQGACLIDPTGVIRIKCKEASSVTA</sequence>
<comment type="caution">
    <text evidence="1">The sequence shown here is derived from an EMBL/GenBank/DDBJ whole genome shotgun (WGS) entry which is preliminary data.</text>
</comment>
<dbReference type="InterPro" id="IPR045565">
    <property type="entry name" value="Phage_capsid_2"/>
</dbReference>